<sequence length="923" mass="103040">MAEREIFRSLTEGRVVIGRPLVHQEESRRLIQEQRQAYELELRRFTGDDPLEVWDRYLKWTLQTYPERGKESGLKDLLERAVQQLSGDNKYYNDPRYVSLWIMLAQNSLDPLEMFSYMQARGIGLTQAALYIAWAEEYMRQGNFQKADAIFQEGLKCRAQPLDKLQIYQMGFHARVSGQVMSGTVDKAEEDRKPEPARTSMVDLRPRKRKYLFNRAEASVGAAELKPEPGMVPASSRTKENEVMPENGASIQVPQRLSCPSSCVPDPPSRPRSQPVPEAVPTLSVSGCPMDLAVSAGQPPAREEVPVNQQSMYLREQLLGGPIELSFEELRAENYFKRNPREIEERIQKQKQTKEWLRQQIEEKTRLLQMKQLERQAEQASDRDTTHWAVTCAVSSVTGSESVAGSCSSSAMPFVRQNAAPFQIFDEGSESVSTHASGSAAPRQLDMIPDDVFLRPGERGLCFMTPHPLPGGNIPQCKRTLSKNFPDKSVSLSEEVVDGHANTMLCASPEDTLDFAKAAKMASSPYTCGTGEREFSPETGAVTKDPVVPAQTDVTADERKKLSPIQEASLEVWSSMTSTSSHGAASGGKPDPHLSRCGRSLTDPLPEGMEQTSPSFPPVLEDSCSVSKRRQILEQVDLSSFPDFSSADDPLPLVEEHDVLVLGNVTFALNSKTDFQHFSIFEGWSHGDVAVKVEHCAVPWDFYIGSQLRERLARDSQGPSYDAGRCFLFRDGCITVQKACQMRTLREVTLGAFEDVVVSVAIQTVDLVRRMHSCHLIHGALSPDTLVVNRLYDDPLDELDGVVPVDFSCSVDLERQPEVTEARNLTAAQDFIQQGLLSPTASPYQVDLLGLAETVCTLLRKRSMRPVKDGSEWTLEEYQEADPSDRGYAFWSKFFRTLLNPGDRSSVSVLMGLLEDMKKSEFA</sequence>
<reference evidence="3" key="2">
    <citation type="submission" date="2025-08" db="UniProtKB">
        <authorList>
            <consortium name="Ensembl"/>
        </authorList>
    </citation>
    <scope>IDENTIFICATION</scope>
</reference>
<dbReference type="PROSITE" id="PS51489">
    <property type="entry name" value="BUB1_N"/>
    <property type="match status" value="1"/>
</dbReference>
<protein>
    <recommendedName>
        <fullName evidence="2">BUB1 N-terminal domain-containing protein</fullName>
    </recommendedName>
</protein>
<name>A0AAY5JX19_ESOLU</name>
<reference evidence="3 4" key="1">
    <citation type="submission" date="2020-02" db="EMBL/GenBank/DDBJ databases">
        <title>Esox lucius (northern pike) genome, fEsoLuc1, primary haplotype.</title>
        <authorList>
            <person name="Myers G."/>
            <person name="Karagic N."/>
            <person name="Meyer A."/>
            <person name="Pippel M."/>
            <person name="Reichard M."/>
            <person name="Winkler S."/>
            <person name="Tracey A."/>
            <person name="Sims Y."/>
            <person name="Howe K."/>
            <person name="Rhie A."/>
            <person name="Formenti G."/>
            <person name="Durbin R."/>
            <person name="Fedrigo O."/>
            <person name="Jarvis E.D."/>
        </authorList>
    </citation>
    <scope>NUCLEOTIDE SEQUENCE [LARGE SCALE GENOMIC DNA]</scope>
</reference>
<reference evidence="3" key="3">
    <citation type="submission" date="2025-09" db="UniProtKB">
        <authorList>
            <consortium name="Ensembl"/>
        </authorList>
    </citation>
    <scope>IDENTIFICATION</scope>
</reference>
<dbReference type="GO" id="GO:0004672">
    <property type="term" value="F:protein kinase activity"/>
    <property type="evidence" value="ECO:0007669"/>
    <property type="project" value="TreeGrafter"/>
</dbReference>
<dbReference type="GO" id="GO:0007094">
    <property type="term" value="P:mitotic spindle assembly checkpoint signaling"/>
    <property type="evidence" value="ECO:0007669"/>
    <property type="project" value="InterPro"/>
</dbReference>
<dbReference type="Pfam" id="PF08311">
    <property type="entry name" value="Mad3_BUB1_I"/>
    <property type="match status" value="1"/>
</dbReference>
<dbReference type="InterPro" id="IPR011009">
    <property type="entry name" value="Kinase-like_dom_sf"/>
</dbReference>
<dbReference type="Gene3D" id="1.25.40.430">
    <property type="match status" value="1"/>
</dbReference>
<feature type="compositionally biased region" description="Low complexity" evidence="1">
    <location>
        <begin position="574"/>
        <end position="588"/>
    </location>
</feature>
<evidence type="ECO:0000259" key="2">
    <source>
        <dbReference type="PROSITE" id="PS51489"/>
    </source>
</evidence>
<evidence type="ECO:0000313" key="3">
    <source>
        <dbReference type="Ensembl" id="ENSELUP00000081069.1"/>
    </source>
</evidence>
<dbReference type="Proteomes" id="UP000265140">
    <property type="component" value="Chromosome 14"/>
</dbReference>
<accession>A0AAY5JX19</accession>
<feature type="region of interest" description="Disordered" evidence="1">
    <location>
        <begin position="255"/>
        <end position="279"/>
    </location>
</feature>
<dbReference type="GO" id="GO:0051754">
    <property type="term" value="P:meiotic sister chromatid cohesion, centromeric"/>
    <property type="evidence" value="ECO:0007669"/>
    <property type="project" value="TreeGrafter"/>
</dbReference>
<organism evidence="3 4">
    <name type="scientific">Esox lucius</name>
    <name type="common">Northern pike</name>
    <dbReference type="NCBI Taxonomy" id="8010"/>
    <lineage>
        <taxon>Eukaryota</taxon>
        <taxon>Metazoa</taxon>
        <taxon>Chordata</taxon>
        <taxon>Craniata</taxon>
        <taxon>Vertebrata</taxon>
        <taxon>Euteleostomi</taxon>
        <taxon>Actinopterygii</taxon>
        <taxon>Neopterygii</taxon>
        <taxon>Teleostei</taxon>
        <taxon>Protacanthopterygii</taxon>
        <taxon>Esociformes</taxon>
        <taxon>Esocidae</taxon>
        <taxon>Esox</taxon>
    </lineage>
</organism>
<gene>
    <name evidence="3" type="primary">RIPOR1</name>
</gene>
<proteinExistence type="predicted"/>
<dbReference type="GO" id="GO:0000776">
    <property type="term" value="C:kinetochore"/>
    <property type="evidence" value="ECO:0007669"/>
    <property type="project" value="UniProtKB-ARBA"/>
</dbReference>
<dbReference type="InterPro" id="IPR013212">
    <property type="entry name" value="Mad3/Bub1_I"/>
</dbReference>
<feature type="domain" description="BUB1 N-terminal" evidence="2">
    <location>
        <begin position="38"/>
        <end position="200"/>
    </location>
</feature>
<evidence type="ECO:0000313" key="4">
    <source>
        <dbReference type="Proteomes" id="UP000265140"/>
    </source>
</evidence>
<feature type="region of interest" description="Disordered" evidence="1">
    <location>
        <begin position="573"/>
        <end position="620"/>
    </location>
</feature>
<dbReference type="InterPro" id="IPR015661">
    <property type="entry name" value="Bub1/Mad3"/>
</dbReference>
<feature type="region of interest" description="Disordered" evidence="1">
    <location>
        <begin position="226"/>
        <end position="245"/>
    </location>
</feature>
<dbReference type="GO" id="GO:0005634">
    <property type="term" value="C:nucleus"/>
    <property type="evidence" value="ECO:0007669"/>
    <property type="project" value="TreeGrafter"/>
</dbReference>
<dbReference type="Gene3D" id="1.10.510.10">
    <property type="entry name" value="Transferase(Phosphotransferase) domain 1"/>
    <property type="match status" value="1"/>
</dbReference>
<evidence type="ECO:0000256" key="1">
    <source>
        <dbReference type="SAM" id="MobiDB-lite"/>
    </source>
</evidence>
<keyword evidence="4" id="KW-1185">Reference proteome</keyword>
<dbReference type="SUPFAM" id="SSF56112">
    <property type="entry name" value="Protein kinase-like (PK-like)"/>
    <property type="match status" value="1"/>
</dbReference>
<dbReference type="PANTHER" id="PTHR14030:SF25">
    <property type="entry name" value="MITOTIC CHECKPOINT SERINE_THREONINE-PROTEIN KINASE BUB1 BETA"/>
    <property type="match status" value="1"/>
</dbReference>
<dbReference type="GeneTree" id="ENSGT00940000158912"/>
<dbReference type="AlphaFoldDB" id="A0AAY5JX19"/>
<dbReference type="Ensembl" id="ENSELUT00000093076.1">
    <property type="protein sequence ID" value="ENSELUP00000081069.1"/>
    <property type="gene ID" value="ENSELUG00000035701.1"/>
</dbReference>
<dbReference type="PANTHER" id="PTHR14030">
    <property type="entry name" value="MITOTIC CHECKPOINT SERINE/THREONINE-PROTEIN KINASE BUB1"/>
    <property type="match status" value="1"/>
</dbReference>
<dbReference type="SMART" id="SM00777">
    <property type="entry name" value="Mad3_BUB1_I"/>
    <property type="match status" value="1"/>
</dbReference>